<sequence>MDQKVIENKKGFAVFPSVKIMNYTKKGNGDKKFTWVKHLLFGDWISLLTGDDGMPVYETIEGTEYIKVRGRNQNGYILPHEIQHNRILEVNFVDVGQGDGCHIVTPEDDHYLVDAGSSDNMFRFLNWRYNIEKGGKFPPPFTVVISHSDDDHYMGFTKIFEHTTNGNKTFKIEKVYHNGMVEKTGTKPGSLGTLISSNKKDYITDLCDTESDFQQRIAVESTFNANYIKMLQKTTAEKLSLRNGAPSIGSATAVMEIVGPVAQIVDNKPALPVFKGNKGKTKNGHSIIIKLAIGKVKILLGGDLNEDSEDYLIKHYTGADLPELRAKLKSKLQKDRDLAKEAIKQAVLDARKIFQVDVAKSCHHGSSDFTSEFMDAVNPLATIISSGDQEPHCHPRPDTLGTIGKYSRGERSLIFSTELSRSTPEFLKRSNTNSKVNVKPITKERLVTVYGMINLRTDGEKIIIAQKLEAPATRGSWDLHEILWDEINNEYIYRSKQSE</sequence>
<organism evidence="1 2">
    <name type="scientific">Flavobacterium reichenbachii</name>
    <dbReference type="NCBI Taxonomy" id="362418"/>
    <lineage>
        <taxon>Bacteria</taxon>
        <taxon>Pseudomonadati</taxon>
        <taxon>Bacteroidota</taxon>
        <taxon>Flavobacteriia</taxon>
        <taxon>Flavobacteriales</taxon>
        <taxon>Flavobacteriaceae</taxon>
        <taxon>Flavobacterium</taxon>
    </lineage>
</organism>
<evidence type="ECO:0000313" key="2">
    <source>
        <dbReference type="Proteomes" id="UP000028715"/>
    </source>
</evidence>
<dbReference type="PANTHER" id="PTHR30619">
    <property type="entry name" value="DNA INTERNALIZATION/COMPETENCE PROTEIN COMEC/REC2"/>
    <property type="match status" value="1"/>
</dbReference>
<comment type="caution">
    <text evidence="1">The sequence shown here is derived from an EMBL/GenBank/DDBJ whole genome shotgun (WGS) entry which is preliminary data.</text>
</comment>
<protein>
    <recommendedName>
        <fullName evidence="3">Metallo-beta-lactamase domain-containing protein</fullName>
    </recommendedName>
</protein>
<evidence type="ECO:0008006" key="3">
    <source>
        <dbReference type="Google" id="ProtNLM"/>
    </source>
</evidence>
<dbReference type="OrthoDB" id="9761531at2"/>
<reference evidence="1 2" key="1">
    <citation type="submission" date="2014-07" db="EMBL/GenBank/DDBJ databases">
        <title>Genome of Flavobacterium reichenbachii LMG 25512.</title>
        <authorList>
            <person name="Stropko S.J."/>
            <person name="Pipes S.E."/>
            <person name="Newman J.D."/>
        </authorList>
    </citation>
    <scope>NUCLEOTIDE SEQUENCE [LARGE SCALE GENOMIC DNA]</scope>
    <source>
        <strain evidence="1 2">LMG 25512</strain>
    </source>
</reference>
<dbReference type="EMBL" id="JPRL01000002">
    <property type="protein sequence ID" value="KFF03430.1"/>
    <property type="molecule type" value="Genomic_DNA"/>
</dbReference>
<dbReference type="RefSeq" id="WP_035689045.1">
    <property type="nucleotide sequence ID" value="NZ_JPRL01000002.1"/>
</dbReference>
<dbReference type="SUPFAM" id="SSF56281">
    <property type="entry name" value="Metallo-hydrolase/oxidoreductase"/>
    <property type="match status" value="1"/>
</dbReference>
<accession>A0A085ZG66</accession>
<gene>
    <name evidence="1" type="ORF">IW19_21310</name>
</gene>
<keyword evidence="2" id="KW-1185">Reference proteome</keyword>
<name>A0A085ZG66_9FLAO</name>
<dbReference type="InterPro" id="IPR052159">
    <property type="entry name" value="Competence_DNA_uptake"/>
</dbReference>
<dbReference type="InterPro" id="IPR036866">
    <property type="entry name" value="RibonucZ/Hydroxyglut_hydro"/>
</dbReference>
<dbReference type="AlphaFoldDB" id="A0A085ZG66"/>
<dbReference type="PANTHER" id="PTHR30619:SF1">
    <property type="entry name" value="RECOMBINATION PROTEIN 2"/>
    <property type="match status" value="1"/>
</dbReference>
<dbReference type="Gene3D" id="3.60.15.10">
    <property type="entry name" value="Ribonuclease Z/Hydroxyacylglutathione hydrolase-like"/>
    <property type="match status" value="1"/>
</dbReference>
<proteinExistence type="predicted"/>
<dbReference type="Proteomes" id="UP000028715">
    <property type="component" value="Unassembled WGS sequence"/>
</dbReference>
<dbReference type="eggNOG" id="COG2333">
    <property type="taxonomic scope" value="Bacteria"/>
</dbReference>
<evidence type="ECO:0000313" key="1">
    <source>
        <dbReference type="EMBL" id="KFF03430.1"/>
    </source>
</evidence>